<dbReference type="EMBL" id="BK059093">
    <property type="protein sequence ID" value="DAE29381.1"/>
    <property type="molecule type" value="Genomic_DNA"/>
</dbReference>
<name>A0A8S5RE84_9VIRU</name>
<accession>A0A8S5RE84</accession>
<organism evidence="1">
    <name type="scientific">virus sp. ctx9V1</name>
    <dbReference type="NCBI Taxonomy" id="2828001"/>
    <lineage>
        <taxon>Viruses</taxon>
    </lineage>
</organism>
<proteinExistence type="predicted"/>
<sequence length="31" mass="3852">MVMTHSRYHVSTLLHHIRSMYHLLMIMERNI</sequence>
<evidence type="ECO:0000313" key="1">
    <source>
        <dbReference type="EMBL" id="DAE29381.1"/>
    </source>
</evidence>
<protein>
    <submittedName>
        <fullName evidence="1">Uncharacterized protein</fullName>
    </submittedName>
</protein>
<reference evidence="1" key="1">
    <citation type="journal article" date="2021" name="Proc. Natl. Acad. Sci. U.S.A.">
        <title>A Catalog of Tens of Thousands of Viruses from Human Metagenomes Reveals Hidden Associations with Chronic Diseases.</title>
        <authorList>
            <person name="Tisza M.J."/>
            <person name="Buck C.B."/>
        </authorList>
    </citation>
    <scope>NUCLEOTIDE SEQUENCE</scope>
    <source>
        <strain evidence="1">Ctx9V1</strain>
    </source>
</reference>